<dbReference type="InterPro" id="IPR005467">
    <property type="entry name" value="His_kinase_dom"/>
</dbReference>
<accession>A0A150QB95</accession>
<sequence>MIRRDPLGAAEQAATAEEIVATLRHDLRNCFGTIRNAAYFIQRKVAREQVCRDDPRVAQFIHVIDEEVIAASALVDEVVVGSRARPLRRTVSASALDCVRAAAACARIAEAGIRVDVDAADGVVELDPDELSLAVRCLVENAAEAMEGGGVVTLRGSVVGARYRIEVGDTGAGVPEAEIEAITRPFYTTKPGHLGLGLNIAGRVARRYLGTLTLGSGVPRGTRACIELPLAGAGSAPAAPGAGAAEPTP</sequence>
<dbReference type="GO" id="GO:0005524">
    <property type="term" value="F:ATP binding"/>
    <property type="evidence" value="ECO:0007669"/>
    <property type="project" value="UniProtKB-KW"/>
</dbReference>
<organism evidence="8 9">
    <name type="scientific">Sorangium cellulosum</name>
    <name type="common">Polyangium cellulosum</name>
    <dbReference type="NCBI Taxonomy" id="56"/>
    <lineage>
        <taxon>Bacteria</taxon>
        <taxon>Pseudomonadati</taxon>
        <taxon>Myxococcota</taxon>
        <taxon>Polyangia</taxon>
        <taxon>Polyangiales</taxon>
        <taxon>Polyangiaceae</taxon>
        <taxon>Sorangium</taxon>
    </lineage>
</organism>
<dbReference type="InterPro" id="IPR036890">
    <property type="entry name" value="HATPase_C_sf"/>
</dbReference>
<keyword evidence="5 8" id="KW-0418">Kinase</keyword>
<dbReference type="RefSeq" id="WP_061611292.1">
    <property type="nucleotide sequence ID" value="NZ_JEMA01000853.1"/>
</dbReference>
<dbReference type="PRINTS" id="PR00344">
    <property type="entry name" value="BCTRLSENSOR"/>
</dbReference>
<evidence type="ECO:0000313" key="9">
    <source>
        <dbReference type="Proteomes" id="UP000075260"/>
    </source>
</evidence>
<dbReference type="OrthoDB" id="9815750at2"/>
<keyword evidence="6" id="KW-0067">ATP-binding</keyword>
<keyword evidence="3" id="KW-0808">Transferase</keyword>
<proteinExistence type="predicted"/>
<evidence type="ECO:0000313" key="8">
    <source>
        <dbReference type="EMBL" id="KYF65162.1"/>
    </source>
</evidence>
<evidence type="ECO:0000256" key="3">
    <source>
        <dbReference type="ARBA" id="ARBA00022679"/>
    </source>
</evidence>
<evidence type="ECO:0000256" key="5">
    <source>
        <dbReference type="ARBA" id="ARBA00022777"/>
    </source>
</evidence>
<reference evidence="8 9" key="1">
    <citation type="submission" date="2014-02" db="EMBL/GenBank/DDBJ databases">
        <title>The small core and large imbalanced accessory genome model reveals a collaborative survival strategy of Sorangium cellulosum strains in nature.</title>
        <authorList>
            <person name="Han K."/>
            <person name="Peng R."/>
            <person name="Blom J."/>
            <person name="Li Y.-Z."/>
        </authorList>
    </citation>
    <scope>NUCLEOTIDE SEQUENCE [LARGE SCALE GENOMIC DNA]</scope>
    <source>
        <strain evidence="8 9">So0008-312</strain>
    </source>
</reference>
<dbReference type="PANTHER" id="PTHR44936:SF10">
    <property type="entry name" value="SENSOR PROTEIN RSTB"/>
    <property type="match status" value="1"/>
</dbReference>
<dbReference type="SMART" id="SM00387">
    <property type="entry name" value="HATPase_c"/>
    <property type="match status" value="1"/>
</dbReference>
<dbReference type="Pfam" id="PF02518">
    <property type="entry name" value="HATPase_c"/>
    <property type="match status" value="1"/>
</dbReference>
<dbReference type="Proteomes" id="UP000075260">
    <property type="component" value="Unassembled WGS sequence"/>
</dbReference>
<dbReference type="SUPFAM" id="SSF55874">
    <property type="entry name" value="ATPase domain of HSP90 chaperone/DNA topoisomerase II/histidine kinase"/>
    <property type="match status" value="1"/>
</dbReference>
<dbReference type="PROSITE" id="PS50109">
    <property type="entry name" value="HIS_KIN"/>
    <property type="match status" value="1"/>
</dbReference>
<gene>
    <name evidence="8" type="ORF">BE15_36615</name>
</gene>
<keyword evidence="4" id="KW-0547">Nucleotide-binding</keyword>
<dbReference type="InterPro" id="IPR003594">
    <property type="entry name" value="HATPase_dom"/>
</dbReference>
<name>A0A150QB95_SORCE</name>
<dbReference type="GO" id="GO:0004673">
    <property type="term" value="F:protein histidine kinase activity"/>
    <property type="evidence" value="ECO:0007669"/>
    <property type="project" value="UniProtKB-EC"/>
</dbReference>
<dbReference type="EMBL" id="JEMA01000853">
    <property type="protein sequence ID" value="KYF65162.1"/>
    <property type="molecule type" value="Genomic_DNA"/>
</dbReference>
<evidence type="ECO:0000256" key="4">
    <source>
        <dbReference type="ARBA" id="ARBA00022741"/>
    </source>
</evidence>
<evidence type="ECO:0000259" key="7">
    <source>
        <dbReference type="PROSITE" id="PS50109"/>
    </source>
</evidence>
<evidence type="ECO:0000256" key="6">
    <source>
        <dbReference type="ARBA" id="ARBA00022840"/>
    </source>
</evidence>
<comment type="caution">
    <text evidence="8">The sequence shown here is derived from an EMBL/GenBank/DDBJ whole genome shotgun (WGS) entry which is preliminary data.</text>
</comment>
<evidence type="ECO:0000256" key="2">
    <source>
        <dbReference type="ARBA" id="ARBA00012438"/>
    </source>
</evidence>
<protein>
    <recommendedName>
        <fullName evidence="2">histidine kinase</fullName>
        <ecNumber evidence="2">2.7.13.3</ecNumber>
    </recommendedName>
</protein>
<dbReference type="InterPro" id="IPR050980">
    <property type="entry name" value="2C_sensor_his_kinase"/>
</dbReference>
<dbReference type="PANTHER" id="PTHR44936">
    <property type="entry name" value="SENSOR PROTEIN CREC"/>
    <property type="match status" value="1"/>
</dbReference>
<dbReference type="Gene3D" id="3.30.565.10">
    <property type="entry name" value="Histidine kinase-like ATPase, C-terminal domain"/>
    <property type="match status" value="1"/>
</dbReference>
<comment type="catalytic activity">
    <reaction evidence="1">
        <text>ATP + protein L-histidine = ADP + protein N-phospho-L-histidine.</text>
        <dbReference type="EC" id="2.7.13.3"/>
    </reaction>
</comment>
<dbReference type="AlphaFoldDB" id="A0A150QB95"/>
<feature type="domain" description="Histidine kinase" evidence="7">
    <location>
        <begin position="22"/>
        <end position="232"/>
    </location>
</feature>
<evidence type="ECO:0000256" key="1">
    <source>
        <dbReference type="ARBA" id="ARBA00000085"/>
    </source>
</evidence>
<dbReference type="EC" id="2.7.13.3" evidence="2"/>
<dbReference type="InterPro" id="IPR004358">
    <property type="entry name" value="Sig_transdc_His_kin-like_C"/>
</dbReference>